<dbReference type="Pfam" id="PF16697">
    <property type="entry name" value="Yop-YscD_cpl"/>
    <property type="match status" value="1"/>
</dbReference>
<feature type="region of interest" description="Disordered" evidence="6">
    <location>
        <begin position="46"/>
        <end position="66"/>
    </location>
</feature>
<feature type="binding site" evidence="4">
    <location>
        <begin position="704"/>
        <end position="711"/>
    </location>
    <ligand>
        <name>ATP</name>
        <dbReference type="ChEBI" id="CHEBI:30616"/>
    </ligand>
</feature>
<dbReference type="Gene3D" id="3.40.50.300">
    <property type="entry name" value="P-loop containing nucleotide triphosphate hydrolases"/>
    <property type="match status" value="4"/>
</dbReference>
<dbReference type="InterPro" id="IPR003593">
    <property type="entry name" value="AAA+_ATPase"/>
</dbReference>
<evidence type="ECO:0000256" key="5">
    <source>
        <dbReference type="SAM" id="Coils"/>
    </source>
</evidence>
<evidence type="ECO:0000256" key="7">
    <source>
        <dbReference type="SAM" id="Phobius"/>
    </source>
</evidence>
<evidence type="ECO:0000259" key="9">
    <source>
        <dbReference type="PROSITE" id="PS50901"/>
    </source>
</evidence>
<dbReference type="PANTHER" id="PTHR22683:SF1">
    <property type="entry name" value="TYPE VII SECRETION SYSTEM PROTEIN ESSC"/>
    <property type="match status" value="1"/>
</dbReference>
<evidence type="ECO:0000256" key="6">
    <source>
        <dbReference type="SAM" id="MobiDB-lite"/>
    </source>
</evidence>
<dbReference type="Gene3D" id="2.60.200.20">
    <property type="match status" value="1"/>
</dbReference>
<evidence type="ECO:0000256" key="2">
    <source>
        <dbReference type="ARBA" id="ARBA00022741"/>
    </source>
</evidence>
<dbReference type="Pfam" id="PF01580">
    <property type="entry name" value="FtsK_SpoIIIE"/>
    <property type="match status" value="2"/>
</dbReference>
<feature type="transmembrane region" description="Helical" evidence="7">
    <location>
        <begin position="242"/>
        <end position="260"/>
    </location>
</feature>
<dbReference type="CDD" id="cd01127">
    <property type="entry name" value="TrwB_TraG_TraD_VirD4"/>
    <property type="match status" value="1"/>
</dbReference>
<evidence type="ECO:0000259" key="8">
    <source>
        <dbReference type="PROSITE" id="PS50006"/>
    </source>
</evidence>
<keyword evidence="11" id="KW-1185">Reference proteome</keyword>
<organism evidence="10 11">
    <name type="scientific">Brachybacterium hainanense</name>
    <dbReference type="NCBI Taxonomy" id="1541174"/>
    <lineage>
        <taxon>Bacteria</taxon>
        <taxon>Bacillati</taxon>
        <taxon>Actinomycetota</taxon>
        <taxon>Actinomycetes</taxon>
        <taxon>Micrococcales</taxon>
        <taxon>Dermabacteraceae</taxon>
        <taxon>Brachybacterium</taxon>
    </lineage>
</organism>
<feature type="coiled-coil region" evidence="5">
    <location>
        <begin position="283"/>
        <end position="317"/>
    </location>
</feature>
<dbReference type="InterPro" id="IPR050206">
    <property type="entry name" value="FtsK/SpoIIIE/SftA"/>
</dbReference>
<reference evidence="10 11" key="1">
    <citation type="submission" date="2024-09" db="EMBL/GenBank/DDBJ databases">
        <authorList>
            <person name="Sun Q."/>
            <person name="Mori K."/>
        </authorList>
    </citation>
    <scope>NUCLEOTIDE SEQUENCE [LARGE SCALE GENOMIC DNA]</scope>
    <source>
        <strain evidence="10 11">CICC 10874</strain>
    </source>
</reference>
<dbReference type="SUPFAM" id="SSF49879">
    <property type="entry name" value="SMAD/FHA domain"/>
    <property type="match status" value="1"/>
</dbReference>
<evidence type="ECO:0000256" key="4">
    <source>
        <dbReference type="PROSITE-ProRule" id="PRU00289"/>
    </source>
</evidence>
<keyword evidence="7" id="KW-1133">Transmembrane helix</keyword>
<evidence type="ECO:0000313" key="10">
    <source>
        <dbReference type="EMBL" id="MFC0675087.1"/>
    </source>
</evidence>
<dbReference type="SUPFAM" id="SSF52540">
    <property type="entry name" value="P-loop containing nucleoside triphosphate hydrolases"/>
    <property type="match status" value="2"/>
</dbReference>
<protein>
    <submittedName>
        <fullName evidence="10">FtsK/SpoIIIE domain-containing protein</fullName>
    </submittedName>
</protein>
<dbReference type="Proteomes" id="UP001589793">
    <property type="component" value="Unassembled WGS sequence"/>
</dbReference>
<dbReference type="PANTHER" id="PTHR22683">
    <property type="entry name" value="SPORULATION PROTEIN RELATED"/>
    <property type="match status" value="1"/>
</dbReference>
<dbReference type="PROSITE" id="PS50006">
    <property type="entry name" value="FHA_DOMAIN"/>
    <property type="match status" value="1"/>
</dbReference>
<proteinExistence type="predicted"/>
<dbReference type="SMART" id="SM00382">
    <property type="entry name" value="AAA"/>
    <property type="match status" value="2"/>
</dbReference>
<evidence type="ECO:0000256" key="3">
    <source>
        <dbReference type="ARBA" id="ARBA00022840"/>
    </source>
</evidence>
<feature type="domain" description="FtsK" evidence="9">
    <location>
        <begin position="686"/>
        <end position="874"/>
    </location>
</feature>
<dbReference type="InterPro" id="IPR027417">
    <property type="entry name" value="P-loop_NTPase"/>
</dbReference>
<dbReference type="InterPro" id="IPR008984">
    <property type="entry name" value="SMAD_FHA_dom_sf"/>
</dbReference>
<keyword evidence="5" id="KW-0175">Coiled coil</keyword>
<keyword evidence="7" id="KW-0812">Transmembrane</keyword>
<feature type="domain" description="FtsK" evidence="9">
    <location>
        <begin position="1011"/>
        <end position="1202"/>
    </location>
</feature>
<accession>A0ABV6RFF3</accession>
<keyword evidence="7" id="KW-0472">Membrane</keyword>
<dbReference type="RefSeq" id="WP_376981783.1">
    <property type="nucleotide sequence ID" value="NZ_JBHLSV010000018.1"/>
</dbReference>
<comment type="caution">
    <text evidence="10">The sequence shown here is derived from an EMBL/GenBank/DDBJ whole genome shotgun (WGS) entry which is preliminary data.</text>
</comment>
<dbReference type="SMART" id="SM00240">
    <property type="entry name" value="FHA"/>
    <property type="match status" value="1"/>
</dbReference>
<sequence length="1489" mass="160110">MRIKLTLRRPEDRMTDLEVTADATATVADVAEALYRADPMRAGAEAPGGLTLQVQDPGAGPGASGVRSLDREVDLIQAGLRSGSVVSIARSSSEYATRAESRGAAVALLRVLSGPESGREFPLPSGSSVIGREGDVDIRIADPMLSKRHARINVSESVEIVDLQSSNGVLIGGQRVQRAGIGPADTVLIGDTTFAIVSLQRMGGTAPNSPVVEFNRAPRVVPRFPYRPLKAPTPPKEPQPQFFPIFMMFAPMIMGGFMFAMTRSPFSLMFVFMMPMMATAAYLNRRLQNRRQLERQIKNFEDGLASLRRRVTEAQDVERSVRLAENPAAAATVDAAFRLGRLLWTHRPEHNQFGTLRLGLGVAESRVGISMPGENDAIPRYWDQLEDMYEEYRLLAGVPIVAELRYAGSIGVAGHGEEADGVARGLVTQIFGLHSPADVAIAAITSRSSRESWQWLKWLPHTSSPHSPLAGDHLADTPGRGAALLSRIEELIEQRSGGAPAALRTPMTVDVTAEAPIPPEPVTPALVVIIEDDAPVDRARLVRLAERGPDVGVHIIWCAANVLALPAACRTYISVDEAVEGGSAGHVRLGDQFYPVSVETVSVEVAAGVARHLSPVVDAGVPIDDDSDLPRAISYLKLAGMPMAEQPAAVIERWKENHSLTPRDGSEPVRRKHDADLRGLIGHNGQDAFHLDLRTQGPHALVGGTTGAGKSEFLQAWVMGMATAHSPDRVTFLFVDYKGGAAFADAITLPHAVGLVTDLSPHLVRRALTSLRAELHHREHLLNRKKAKDLVSLERTGDPEAPPSLIIIVDEFAALAKEIPEFVDGVVDVAARGRSLGLHLILATQRPAGVIKDNLRANTNLRIALRMADEADSKDILGDVMAAHFDPGIPGRAAAKTGPGRIATFQTGYAGGWTTHEPEQARIDIVEKDFGTGEQWDIPAPKTAAPKDPGPNDISRMVRTIRAAAHEAGVPAPRKPWLSELAPAYDLSLLPSRRTDEDLLIGVMDVPEDQAQPTVSYLPDRDGNMAIYGTGGSGKSTTLRTIAISAASTVRGGPVQVYGLDFGASGLSMLEELPHVGSIISGDDEERVIRLLRTLRETVDSRSRAFAEVRAGSVAEYRELAGAPDTPRILLLVDGMAAFREAYDYSSLSRWFTTFVQIATDGRQVGVHVIVTGDRPNAIPASLGSSIQRRLIHRMASADDYGAFGVPKDVLDGSSPPGRAILDGHEAQIAVHGGDSNVAIQSREVTELAKAMRRAGLPQAPAIERLPERVELSRLRPVVDGRPVLGVGDETLAEVAFEPRGAFMVTGPMASGRTTAMLTIASSLKAMEQPMRLVRFSARRTPLTGLPVWDVEASDPEAVRDLVGQLRQTVESGAVAEGRLALFVDGVADFTGSGIENDLDKLIRACTREGQFVVGENESASWSQAYVLAQPFKAGRRGVLLQPGENDGDMLLGTPLGRIRRADFPPGRGFLVHGGRAVKLQVAQRTEQL</sequence>
<dbReference type="CDD" id="cd00060">
    <property type="entry name" value="FHA"/>
    <property type="match status" value="1"/>
</dbReference>
<dbReference type="PROSITE" id="PS50901">
    <property type="entry name" value="FTSK"/>
    <property type="match status" value="2"/>
</dbReference>
<dbReference type="InterPro" id="IPR000253">
    <property type="entry name" value="FHA_dom"/>
</dbReference>
<keyword evidence="1" id="KW-0597">Phosphoprotein</keyword>
<feature type="domain" description="FHA" evidence="8">
    <location>
        <begin position="128"/>
        <end position="176"/>
    </location>
</feature>
<feature type="transmembrane region" description="Helical" evidence="7">
    <location>
        <begin position="266"/>
        <end position="283"/>
    </location>
</feature>
<evidence type="ECO:0000313" key="11">
    <source>
        <dbReference type="Proteomes" id="UP001589793"/>
    </source>
</evidence>
<dbReference type="EMBL" id="JBHLSV010000018">
    <property type="protein sequence ID" value="MFC0675087.1"/>
    <property type="molecule type" value="Genomic_DNA"/>
</dbReference>
<keyword evidence="2 4" id="KW-0547">Nucleotide-binding</keyword>
<name>A0ABV6RFF3_9MICO</name>
<evidence type="ECO:0000256" key="1">
    <source>
        <dbReference type="ARBA" id="ARBA00022553"/>
    </source>
</evidence>
<gene>
    <name evidence="10" type="ORF">ACFFF6_14075</name>
</gene>
<feature type="binding site" evidence="4">
    <location>
        <begin position="1029"/>
        <end position="1036"/>
    </location>
    <ligand>
        <name>ATP</name>
        <dbReference type="ChEBI" id="CHEBI:30616"/>
    </ligand>
</feature>
<dbReference type="InterPro" id="IPR032030">
    <property type="entry name" value="YscD_cytoplasmic_dom"/>
</dbReference>
<keyword evidence="3 4" id="KW-0067">ATP-binding</keyword>
<dbReference type="InterPro" id="IPR002543">
    <property type="entry name" value="FtsK_dom"/>
</dbReference>